<sequence>DVMYSLQMAEDALYTLSNRWHETVKLPEGQQTYEFAREMKLGLLKGCCCSPLLHLLVDLLSDNRHKNVVNWCGRNPSVFDIVDREGVVQLWSEQSRQQRSYISVVCQLKTVCNKRVPAISGKPIRIMSRVSTGSYHIFPDYAAYEIPLISPKFLQWQLQKMAKAKKTSQVAVSAVEEKSKIFPTRNSSSGSPELGSKYKMGHRYPQNCSDHDTYYCSSSPTTALSTGITSEKLPELSVDDVDAVLFEAEHPCDSHVFRQTTLPLQFGPTIGFPSTSPVDQCSFYRTESLYISDFYPMH</sequence>
<evidence type="ECO:0000256" key="1">
    <source>
        <dbReference type="ARBA" id="ARBA00005562"/>
    </source>
</evidence>
<dbReference type="GO" id="GO:0043565">
    <property type="term" value="F:sequence-specific DNA binding"/>
    <property type="evidence" value="ECO:0007669"/>
    <property type="project" value="InterPro"/>
</dbReference>
<dbReference type="InterPro" id="IPR036388">
    <property type="entry name" value="WH-like_DNA-bd_sf"/>
</dbReference>
<dbReference type="Proteomes" id="UP000025227">
    <property type="component" value="Unplaced"/>
</dbReference>
<comment type="similarity">
    <text evidence="1">Belongs to the ETS family.</text>
</comment>
<protein>
    <submittedName>
        <fullName evidence="4">ETS domain-containing protein</fullName>
    </submittedName>
</protein>
<evidence type="ECO:0000313" key="3">
    <source>
        <dbReference type="Proteomes" id="UP000025227"/>
    </source>
</evidence>
<reference evidence="4" key="1">
    <citation type="submission" date="2020-12" db="UniProtKB">
        <authorList>
            <consortium name="WormBaseParasite"/>
        </authorList>
    </citation>
    <scope>IDENTIFICATION</scope>
    <source>
        <strain evidence="4">MHco3</strain>
    </source>
</reference>
<organism evidence="3 4">
    <name type="scientific">Haemonchus contortus</name>
    <name type="common">Barber pole worm</name>
    <dbReference type="NCBI Taxonomy" id="6289"/>
    <lineage>
        <taxon>Eukaryota</taxon>
        <taxon>Metazoa</taxon>
        <taxon>Ecdysozoa</taxon>
        <taxon>Nematoda</taxon>
        <taxon>Chromadorea</taxon>
        <taxon>Rhabditida</taxon>
        <taxon>Rhabditina</taxon>
        <taxon>Rhabditomorpha</taxon>
        <taxon>Strongyloidea</taxon>
        <taxon>Trichostrongylidae</taxon>
        <taxon>Haemonchus</taxon>
    </lineage>
</organism>
<dbReference type="InterPro" id="IPR036390">
    <property type="entry name" value="WH_DNA-bd_sf"/>
</dbReference>
<dbReference type="OrthoDB" id="5865939at2759"/>
<dbReference type="Gene3D" id="1.10.10.10">
    <property type="entry name" value="Winged helix-like DNA-binding domain superfamily/Winged helix DNA-binding domain"/>
    <property type="match status" value="1"/>
</dbReference>
<evidence type="ECO:0000259" key="2">
    <source>
        <dbReference type="Pfam" id="PF00178"/>
    </source>
</evidence>
<name>A0A7I4Y5E5_HAECO</name>
<dbReference type="WBParaSite" id="HCON_00054590-00001">
    <property type="protein sequence ID" value="HCON_00054590-00001"/>
    <property type="gene ID" value="HCON_00054590"/>
</dbReference>
<proteinExistence type="inferred from homology"/>
<keyword evidence="3" id="KW-1185">Reference proteome</keyword>
<dbReference type="InterPro" id="IPR000418">
    <property type="entry name" value="Ets_dom"/>
</dbReference>
<dbReference type="Pfam" id="PF00178">
    <property type="entry name" value="Ets"/>
    <property type="match status" value="1"/>
</dbReference>
<dbReference type="SUPFAM" id="SSF46785">
    <property type="entry name" value="Winged helix' DNA-binding domain"/>
    <property type="match status" value="1"/>
</dbReference>
<accession>A0A7I4Y5E5</accession>
<feature type="domain" description="ETS" evidence="2">
    <location>
        <begin position="52"/>
        <end position="114"/>
    </location>
</feature>
<evidence type="ECO:0000313" key="4">
    <source>
        <dbReference type="WBParaSite" id="HCON_00054590-00001"/>
    </source>
</evidence>
<dbReference type="GO" id="GO:0003700">
    <property type="term" value="F:DNA-binding transcription factor activity"/>
    <property type="evidence" value="ECO:0007669"/>
    <property type="project" value="InterPro"/>
</dbReference>
<dbReference type="AlphaFoldDB" id="A0A7I4Y5E5"/>